<gene>
    <name evidence="1" type="ORF">rCG_48804</name>
</gene>
<proteinExistence type="predicted"/>
<accession>A6IGJ8</accession>
<dbReference type="EMBL" id="CH473960">
    <property type="protein sequence ID" value="EDM16700.1"/>
    <property type="molecule type" value="Genomic_DNA"/>
</dbReference>
<dbReference type="AlphaFoldDB" id="A6IGJ8"/>
<reference evidence="1 2" key="1">
    <citation type="submission" date="2005-09" db="EMBL/GenBank/DDBJ databases">
        <authorList>
            <person name="Mural R.J."/>
            <person name="Li P.W."/>
            <person name="Adams M.D."/>
            <person name="Amanatides P.G."/>
            <person name="Baden-Tillson H."/>
            <person name="Barnstead M."/>
            <person name="Chin S.H."/>
            <person name="Dew I."/>
            <person name="Evans C.A."/>
            <person name="Ferriera S."/>
            <person name="Flanigan M."/>
            <person name="Fosler C."/>
            <person name="Glodek A."/>
            <person name="Gu Z."/>
            <person name="Holt R.A."/>
            <person name="Jennings D."/>
            <person name="Kraft C.L."/>
            <person name="Lu F."/>
            <person name="Nguyen T."/>
            <person name="Nusskern D.R."/>
            <person name="Pfannkoch C.M."/>
            <person name="Sitter C."/>
            <person name="Sutton G.G."/>
            <person name="Venter J.C."/>
            <person name="Wang Z."/>
            <person name="Woodage T."/>
            <person name="Zheng X.H."/>
            <person name="Zhong F."/>
        </authorList>
    </citation>
    <scope>NUCLEOTIDE SEQUENCE [LARGE SCALE GENOMIC DNA]</scope>
    <source>
        <strain>BN</strain>
        <strain evidence="2">Sprague-Dawley</strain>
    </source>
</reference>
<organism evidence="1 2">
    <name type="scientific">Rattus norvegicus</name>
    <name type="common">Rat</name>
    <dbReference type="NCBI Taxonomy" id="10116"/>
    <lineage>
        <taxon>Eukaryota</taxon>
        <taxon>Metazoa</taxon>
        <taxon>Chordata</taxon>
        <taxon>Craniata</taxon>
        <taxon>Vertebrata</taxon>
        <taxon>Euteleostomi</taxon>
        <taxon>Mammalia</taxon>
        <taxon>Eutheria</taxon>
        <taxon>Euarchontoglires</taxon>
        <taxon>Glires</taxon>
        <taxon>Rodentia</taxon>
        <taxon>Myomorpha</taxon>
        <taxon>Muroidea</taxon>
        <taxon>Muridae</taxon>
        <taxon>Murinae</taxon>
        <taxon>Rattus</taxon>
    </lineage>
</organism>
<dbReference type="Proteomes" id="UP000234681">
    <property type="component" value="Chromosome 7"/>
</dbReference>
<name>A6IGJ8_RAT</name>
<protein>
    <submittedName>
        <fullName evidence="1">RCG48804</fullName>
    </submittedName>
</protein>
<sequence length="34" mass="3947">MCLKKNLILDKTSGTRGRNLRLILQYCKSDVYCV</sequence>
<evidence type="ECO:0000313" key="1">
    <source>
        <dbReference type="EMBL" id="EDM16700.1"/>
    </source>
</evidence>
<evidence type="ECO:0000313" key="2">
    <source>
        <dbReference type="Proteomes" id="UP000234681"/>
    </source>
</evidence>